<evidence type="ECO:0000256" key="2">
    <source>
        <dbReference type="ARBA" id="ARBA00022692"/>
    </source>
</evidence>
<dbReference type="InterPro" id="IPR018491">
    <property type="entry name" value="SLC12_C"/>
</dbReference>
<dbReference type="Pfam" id="PF03522">
    <property type="entry name" value="SLC12"/>
    <property type="match status" value="1"/>
</dbReference>
<dbReference type="GO" id="GO:1990573">
    <property type="term" value="P:potassium ion import across plasma membrane"/>
    <property type="evidence" value="ECO:0007669"/>
    <property type="project" value="TreeGrafter"/>
</dbReference>
<evidence type="ECO:0000313" key="6">
    <source>
        <dbReference type="EMBL" id="KAK5969782.1"/>
    </source>
</evidence>
<keyword evidence="2" id="KW-0812">Transmembrane</keyword>
<name>A0AAN8IHR5_TRICO</name>
<evidence type="ECO:0000259" key="5">
    <source>
        <dbReference type="Pfam" id="PF03522"/>
    </source>
</evidence>
<dbReference type="AlphaFoldDB" id="A0AAN8IHR5"/>
<gene>
    <name evidence="6" type="ORF">GCK32_002954</name>
</gene>
<feature type="domain" description="SLC12A transporter C-terminal" evidence="5">
    <location>
        <begin position="2"/>
        <end position="147"/>
    </location>
</feature>
<keyword evidence="3" id="KW-1133">Transmembrane helix</keyword>
<keyword evidence="7" id="KW-1185">Reference proteome</keyword>
<dbReference type="Proteomes" id="UP001331761">
    <property type="component" value="Unassembled WGS sequence"/>
</dbReference>
<dbReference type="PANTHER" id="PTHR11827:SF103">
    <property type="entry name" value="SODIUM CHLORIDE COTRANSPORTER 69, ISOFORM E"/>
    <property type="match status" value="1"/>
</dbReference>
<dbReference type="InterPro" id="IPR004842">
    <property type="entry name" value="SLC12A_fam"/>
</dbReference>
<keyword evidence="4" id="KW-0472">Membrane</keyword>
<dbReference type="GO" id="GO:0006884">
    <property type="term" value="P:cell volume homeostasis"/>
    <property type="evidence" value="ECO:0007669"/>
    <property type="project" value="TreeGrafter"/>
</dbReference>
<sequence length="147" mass="16766">GAKLRVFTIAREGESVSAEEKRMAALLEKFRIQYSYLHVVPAFTKPEEIISQQFYKSLEPFLGEDKEGLVSQNELTTMHNKIARHIQTGILLRNFSSKADLVVVTLPFPQKDVSSGLYTNWLETISRDLPCVLLIRGNHHNVLTFYS</sequence>
<feature type="non-terminal residue" evidence="6">
    <location>
        <position position="1"/>
    </location>
</feature>
<comment type="caution">
    <text evidence="6">The sequence shown here is derived from an EMBL/GenBank/DDBJ whole genome shotgun (WGS) entry which is preliminary data.</text>
</comment>
<evidence type="ECO:0000256" key="1">
    <source>
        <dbReference type="ARBA" id="ARBA00004141"/>
    </source>
</evidence>
<evidence type="ECO:0000313" key="7">
    <source>
        <dbReference type="Proteomes" id="UP001331761"/>
    </source>
</evidence>
<comment type="subcellular location">
    <subcellularLocation>
        <location evidence="1">Membrane</location>
        <topology evidence="1">Multi-pass membrane protein</topology>
    </subcellularLocation>
</comment>
<accession>A0AAN8IHR5</accession>
<organism evidence="6 7">
    <name type="scientific">Trichostrongylus colubriformis</name>
    <name type="common">Black scour worm</name>
    <dbReference type="NCBI Taxonomy" id="6319"/>
    <lineage>
        <taxon>Eukaryota</taxon>
        <taxon>Metazoa</taxon>
        <taxon>Ecdysozoa</taxon>
        <taxon>Nematoda</taxon>
        <taxon>Chromadorea</taxon>
        <taxon>Rhabditida</taxon>
        <taxon>Rhabditina</taxon>
        <taxon>Rhabditomorpha</taxon>
        <taxon>Strongyloidea</taxon>
        <taxon>Trichostrongylidae</taxon>
        <taxon>Trichostrongylus</taxon>
    </lineage>
</organism>
<dbReference type="GO" id="GO:0008511">
    <property type="term" value="F:sodium:potassium:chloride symporter activity"/>
    <property type="evidence" value="ECO:0007669"/>
    <property type="project" value="TreeGrafter"/>
</dbReference>
<dbReference type="GO" id="GO:0055075">
    <property type="term" value="P:potassium ion homeostasis"/>
    <property type="evidence" value="ECO:0007669"/>
    <property type="project" value="TreeGrafter"/>
</dbReference>
<proteinExistence type="predicted"/>
<evidence type="ECO:0000256" key="4">
    <source>
        <dbReference type="ARBA" id="ARBA00023136"/>
    </source>
</evidence>
<reference evidence="6 7" key="1">
    <citation type="submission" date="2019-10" db="EMBL/GenBank/DDBJ databases">
        <title>Assembly and Annotation for the nematode Trichostrongylus colubriformis.</title>
        <authorList>
            <person name="Martin J."/>
        </authorList>
    </citation>
    <scope>NUCLEOTIDE SEQUENCE [LARGE SCALE GENOMIC DNA]</scope>
    <source>
        <strain evidence="6">G859</strain>
        <tissue evidence="6">Whole worm</tissue>
    </source>
</reference>
<evidence type="ECO:0000256" key="3">
    <source>
        <dbReference type="ARBA" id="ARBA00022989"/>
    </source>
</evidence>
<dbReference type="GO" id="GO:0016020">
    <property type="term" value="C:membrane"/>
    <property type="evidence" value="ECO:0007669"/>
    <property type="project" value="UniProtKB-SubCell"/>
</dbReference>
<dbReference type="GO" id="GO:0055078">
    <property type="term" value="P:sodium ion homeostasis"/>
    <property type="evidence" value="ECO:0007669"/>
    <property type="project" value="TreeGrafter"/>
</dbReference>
<dbReference type="GO" id="GO:0055064">
    <property type="term" value="P:chloride ion homeostasis"/>
    <property type="evidence" value="ECO:0007669"/>
    <property type="project" value="TreeGrafter"/>
</dbReference>
<protein>
    <submittedName>
        <fullName evidence="6">SLC12 domain-containing protein</fullName>
    </submittedName>
</protein>
<dbReference type="PANTHER" id="PTHR11827">
    <property type="entry name" value="SOLUTE CARRIER FAMILY 12, CATION COTRANSPORTERS"/>
    <property type="match status" value="1"/>
</dbReference>
<dbReference type="EMBL" id="WIXE01019744">
    <property type="protein sequence ID" value="KAK5969782.1"/>
    <property type="molecule type" value="Genomic_DNA"/>
</dbReference>